<comment type="caution">
    <text evidence="2">The sequence shown here is derived from an EMBL/GenBank/DDBJ whole genome shotgun (WGS) entry which is preliminary data.</text>
</comment>
<feature type="compositionally biased region" description="Basic and acidic residues" evidence="1">
    <location>
        <begin position="139"/>
        <end position="152"/>
    </location>
</feature>
<dbReference type="Proteomes" id="UP000195570">
    <property type="component" value="Unassembled WGS sequence"/>
</dbReference>
<dbReference type="AlphaFoldDB" id="A0A1G4I387"/>
<feature type="region of interest" description="Disordered" evidence="1">
    <location>
        <begin position="125"/>
        <end position="199"/>
    </location>
</feature>
<feature type="compositionally biased region" description="Polar residues" evidence="1">
    <location>
        <begin position="153"/>
        <end position="162"/>
    </location>
</feature>
<evidence type="ECO:0000256" key="1">
    <source>
        <dbReference type="SAM" id="MobiDB-lite"/>
    </source>
</evidence>
<feature type="compositionally biased region" description="Basic and acidic residues" evidence="1">
    <location>
        <begin position="351"/>
        <end position="371"/>
    </location>
</feature>
<proteinExistence type="predicted"/>
<dbReference type="RefSeq" id="XP_067077762.1">
    <property type="nucleotide sequence ID" value="XM_067221661.1"/>
</dbReference>
<feature type="compositionally biased region" description="Low complexity" evidence="1">
    <location>
        <begin position="330"/>
        <end position="344"/>
    </location>
</feature>
<dbReference type="EMBL" id="CZPT02000526">
    <property type="protein sequence ID" value="SCU66302.1"/>
    <property type="molecule type" value="Genomic_DNA"/>
</dbReference>
<dbReference type="GeneID" id="92381123"/>
<reference evidence="2" key="1">
    <citation type="submission" date="2016-09" db="EMBL/GenBank/DDBJ databases">
        <authorList>
            <person name="Hebert L."/>
            <person name="Moumen B."/>
        </authorList>
    </citation>
    <scope>NUCLEOTIDE SEQUENCE [LARGE SCALE GENOMIC DNA]</scope>
    <source>
        <strain evidence="2">OVI</strain>
    </source>
</reference>
<gene>
    <name evidence="2" type="ORF">TEOVI_000718900</name>
</gene>
<feature type="compositionally biased region" description="Polar residues" evidence="1">
    <location>
        <begin position="125"/>
        <end position="138"/>
    </location>
</feature>
<evidence type="ECO:0000313" key="2">
    <source>
        <dbReference type="EMBL" id="SCU66302.1"/>
    </source>
</evidence>
<feature type="region of interest" description="Disordered" evidence="1">
    <location>
        <begin position="329"/>
        <end position="371"/>
    </location>
</feature>
<dbReference type="VEuPathDB" id="TriTrypDB:TEOVI_000718900"/>
<keyword evidence="3" id="KW-1185">Reference proteome</keyword>
<evidence type="ECO:0000313" key="3">
    <source>
        <dbReference type="Proteomes" id="UP000195570"/>
    </source>
</evidence>
<name>A0A1G4I387_TRYEQ</name>
<sequence length="721" mass="79774">MRIVRIQFLLPSEADALIELQVTVASLVLAVIVFVCMRYIRCLWTSHTPKASAAPSVEEGNADDNGNGIGLLMLFPRLPPLHEVTTTLERRLPAILQPKLGGEGGTIGPVFFREHIVMREMFQNQSYRASSPRSTQSSHRGEQSPLSRREPSRTVSVPSAVSESFARLPMSRNASPTVQEDGRNSSRKRVGQRNADTAEATTVVDAPAVRRDDNRRIFGSLGRVPVKCSDVAPTQDTVRNGSDWKWLAQQKAAQLMNAPSTLSVVHGVCDVRYIKVYDSGDEGQSGGDGNHRGGILLRVRSRAITASVLLQLVVKCGLIQYTTTSPPVFSSNINNNGSDSSNYNEPSTAMRSKDDSHECTDHVGEEDTDPRKHEHTSACVFLFDSHTLTGRLLRGLFGFTAVVLHALHTVIALLIKYVARGSGEDINSDSAGGQVRLFISPFCSKILLQSAADCMNEWIELRAAGSPEVCVSDIAIALLLGAMRRQRVKHRRRLTLRQKAVLTGNRGALPEALSRTLLRCCRFLERCCAISCYLAGSPRLVDERIRHPLHPRPHERVAETMFTAVVEVEAMSLSEYGDTNPPNPKDWVERVLKCTECRLLTAGTCRQPLRTSMDIVTYSGMRDRATSCHFCCEQMEALYCIEPLYHFPACLPVVESSPPVQCHAITECGDALYQTVWLPVKECPGDEFLEDLAEELLVMTKNILKMCTDDVLEVLRLTHGR</sequence>
<protein>
    <submittedName>
        <fullName evidence="2">Uncharacterized protein</fullName>
    </submittedName>
</protein>
<accession>A0A1G4I387</accession>
<organism evidence="2 3">
    <name type="scientific">Trypanosoma equiperdum</name>
    <dbReference type="NCBI Taxonomy" id="5694"/>
    <lineage>
        <taxon>Eukaryota</taxon>
        <taxon>Discoba</taxon>
        <taxon>Euglenozoa</taxon>
        <taxon>Kinetoplastea</taxon>
        <taxon>Metakinetoplastina</taxon>
        <taxon>Trypanosomatida</taxon>
        <taxon>Trypanosomatidae</taxon>
        <taxon>Trypanosoma</taxon>
    </lineage>
</organism>